<sequence length="292" mass="32678">MAEDDNPGLIYEAEDGPDPLNVSHIPLVLIHDGGGTCFSYYCLDPIGRPIYEIHNPRYYTQQPWEGGIPEIARYYVSLIHKTVPCGRIILGGWSFGGILSLEMARVLADDPLYDVIGIVMVDSICPGSVKADNWKRGVIYEGQFSERTSQETIDRVTWCFSDAVRVIEEYQMPSWDNDDQGEPGSGLRNSALNGDGKRSSNKESTKATICPPAILLRATDWVPVDSDVPSRVDLVRHDRSLGWNGYRKGFFEEIVDMPGHHFSIFAFENTEKITESLQEACSKLERLSNANN</sequence>
<reference evidence="3" key="1">
    <citation type="submission" date="2022-10" db="EMBL/GenBank/DDBJ databases">
        <title>Tapping the CABI collections for fungal endophytes: first genome assemblies for Collariella, Neodidymelliopsis, Ascochyta clinopodiicola, Didymella pomorum, Didymosphaeria variabile, Neocosmospora piperis and Neocucurbitaria cava.</title>
        <authorList>
            <person name="Hill R."/>
        </authorList>
    </citation>
    <scope>NUCLEOTIDE SEQUENCE</scope>
    <source>
        <strain evidence="3">IMI 355082</strain>
    </source>
</reference>
<dbReference type="SUPFAM" id="SSF53474">
    <property type="entry name" value="alpha/beta-Hydrolases"/>
    <property type="match status" value="1"/>
</dbReference>
<gene>
    <name evidence="3" type="ORF">N0V93_006749</name>
</gene>
<dbReference type="InterPro" id="IPR001031">
    <property type="entry name" value="Thioesterase"/>
</dbReference>
<name>A0A9W9CV04_9PEZI</name>
<comment type="caution">
    <text evidence="3">The sequence shown here is derived from an EMBL/GenBank/DDBJ whole genome shotgun (WGS) entry which is preliminary data.</text>
</comment>
<evidence type="ECO:0000259" key="2">
    <source>
        <dbReference type="Pfam" id="PF00975"/>
    </source>
</evidence>
<feature type="compositionally biased region" description="Basic and acidic residues" evidence="1">
    <location>
        <begin position="195"/>
        <end position="205"/>
    </location>
</feature>
<feature type="domain" description="Thioesterase" evidence="2">
    <location>
        <begin position="27"/>
        <end position="131"/>
    </location>
</feature>
<dbReference type="AlphaFoldDB" id="A0A9W9CV04"/>
<proteinExistence type="predicted"/>
<evidence type="ECO:0000313" key="3">
    <source>
        <dbReference type="EMBL" id="KAJ4389284.1"/>
    </source>
</evidence>
<protein>
    <recommendedName>
        <fullName evidence="2">Thioesterase domain-containing protein</fullName>
    </recommendedName>
</protein>
<evidence type="ECO:0000256" key="1">
    <source>
        <dbReference type="SAM" id="MobiDB-lite"/>
    </source>
</evidence>
<dbReference type="InterPro" id="IPR029058">
    <property type="entry name" value="AB_hydrolase_fold"/>
</dbReference>
<evidence type="ECO:0000313" key="4">
    <source>
        <dbReference type="Proteomes" id="UP001140453"/>
    </source>
</evidence>
<accession>A0A9W9CV04</accession>
<dbReference type="Gene3D" id="3.40.50.1820">
    <property type="entry name" value="alpha/beta hydrolase"/>
    <property type="match status" value="1"/>
</dbReference>
<dbReference type="EMBL" id="JAPEVB010000004">
    <property type="protein sequence ID" value="KAJ4389284.1"/>
    <property type="molecule type" value="Genomic_DNA"/>
</dbReference>
<dbReference type="Proteomes" id="UP001140453">
    <property type="component" value="Unassembled WGS sequence"/>
</dbReference>
<organism evidence="3 4">
    <name type="scientific">Gnomoniopsis smithogilvyi</name>
    <dbReference type="NCBI Taxonomy" id="1191159"/>
    <lineage>
        <taxon>Eukaryota</taxon>
        <taxon>Fungi</taxon>
        <taxon>Dikarya</taxon>
        <taxon>Ascomycota</taxon>
        <taxon>Pezizomycotina</taxon>
        <taxon>Sordariomycetes</taxon>
        <taxon>Sordariomycetidae</taxon>
        <taxon>Diaporthales</taxon>
        <taxon>Gnomoniaceae</taxon>
        <taxon>Gnomoniopsis</taxon>
    </lineage>
</organism>
<dbReference type="OrthoDB" id="10253869at2759"/>
<feature type="region of interest" description="Disordered" evidence="1">
    <location>
        <begin position="174"/>
        <end position="205"/>
    </location>
</feature>
<keyword evidence="4" id="KW-1185">Reference proteome</keyword>
<dbReference type="Pfam" id="PF00975">
    <property type="entry name" value="Thioesterase"/>
    <property type="match status" value="1"/>
</dbReference>